<protein>
    <recommendedName>
        <fullName evidence="4">Reverse transcriptase domain-containing protein</fullName>
    </recommendedName>
</protein>
<dbReference type="PANTHER" id="PTHR24559:SF457">
    <property type="entry name" value="RNA-DIRECTED DNA POLYMERASE HOMOLOG"/>
    <property type="match status" value="1"/>
</dbReference>
<evidence type="ECO:0000256" key="1">
    <source>
        <dbReference type="SAM" id="MobiDB-lite"/>
    </source>
</evidence>
<evidence type="ECO:0008006" key="4">
    <source>
        <dbReference type="Google" id="ProtNLM"/>
    </source>
</evidence>
<organism evidence="2 3">
    <name type="scientific">Mucuna pruriens</name>
    <name type="common">Velvet bean</name>
    <name type="synonym">Dolichos pruriens</name>
    <dbReference type="NCBI Taxonomy" id="157652"/>
    <lineage>
        <taxon>Eukaryota</taxon>
        <taxon>Viridiplantae</taxon>
        <taxon>Streptophyta</taxon>
        <taxon>Embryophyta</taxon>
        <taxon>Tracheophyta</taxon>
        <taxon>Spermatophyta</taxon>
        <taxon>Magnoliopsida</taxon>
        <taxon>eudicotyledons</taxon>
        <taxon>Gunneridae</taxon>
        <taxon>Pentapetalae</taxon>
        <taxon>rosids</taxon>
        <taxon>fabids</taxon>
        <taxon>Fabales</taxon>
        <taxon>Fabaceae</taxon>
        <taxon>Papilionoideae</taxon>
        <taxon>50 kb inversion clade</taxon>
        <taxon>NPAAA clade</taxon>
        <taxon>indigoferoid/millettioid clade</taxon>
        <taxon>Phaseoleae</taxon>
        <taxon>Mucuna</taxon>
    </lineage>
</organism>
<feature type="region of interest" description="Disordered" evidence="1">
    <location>
        <begin position="65"/>
        <end position="87"/>
    </location>
</feature>
<name>A0A371I5K6_MUCPR</name>
<dbReference type="InterPro" id="IPR043502">
    <property type="entry name" value="DNA/RNA_pol_sf"/>
</dbReference>
<proteinExistence type="predicted"/>
<dbReference type="Gene3D" id="3.30.70.270">
    <property type="match status" value="1"/>
</dbReference>
<dbReference type="InterPro" id="IPR043128">
    <property type="entry name" value="Rev_trsase/Diguanyl_cyclase"/>
</dbReference>
<gene>
    <name evidence="2" type="ORF">CR513_05183</name>
</gene>
<dbReference type="AlphaFoldDB" id="A0A371I5K6"/>
<accession>A0A371I5K6</accession>
<dbReference type="PANTHER" id="PTHR24559">
    <property type="entry name" value="TRANSPOSON TY3-I GAG-POL POLYPROTEIN"/>
    <property type="match status" value="1"/>
</dbReference>
<dbReference type="SUPFAM" id="SSF56672">
    <property type="entry name" value="DNA/RNA polymerases"/>
    <property type="match status" value="1"/>
</dbReference>
<dbReference type="Proteomes" id="UP000257109">
    <property type="component" value="Unassembled WGS sequence"/>
</dbReference>
<dbReference type="OrthoDB" id="1724165at2759"/>
<sequence>MMINTPLSIEYVEGDEEALETSFQALEIVGTTNVEAERGDLKPSKAAIMTAKVSITNETSLQINNATLAPDDVGKSSRQDEEEETEKETLKKLERLLEQERPKLQFGIEELKYENIFAWSYRDMTRLDTAIVEHMLPLILNAILVRQQLRRMKPKQLWNTPSGWPISCRSLRRTKSADVDLNRASPKDNFPLPHIDLLVDNTAQHSCYSFMDGFSRYNQI</sequence>
<dbReference type="EMBL" id="QJKJ01000864">
    <property type="protein sequence ID" value="RDY10315.1"/>
    <property type="molecule type" value="Genomic_DNA"/>
</dbReference>
<evidence type="ECO:0000313" key="2">
    <source>
        <dbReference type="EMBL" id="RDY10315.1"/>
    </source>
</evidence>
<evidence type="ECO:0000313" key="3">
    <source>
        <dbReference type="Proteomes" id="UP000257109"/>
    </source>
</evidence>
<comment type="caution">
    <text evidence="2">The sequence shown here is derived from an EMBL/GenBank/DDBJ whole genome shotgun (WGS) entry which is preliminary data.</text>
</comment>
<keyword evidence="3" id="KW-1185">Reference proteome</keyword>
<reference evidence="2" key="1">
    <citation type="submission" date="2018-05" db="EMBL/GenBank/DDBJ databases">
        <title>Draft genome of Mucuna pruriens seed.</title>
        <authorList>
            <person name="Nnadi N.E."/>
            <person name="Vos R."/>
            <person name="Hasami M.H."/>
            <person name="Devisetty U.K."/>
            <person name="Aguiy J.C."/>
        </authorList>
    </citation>
    <scope>NUCLEOTIDE SEQUENCE [LARGE SCALE GENOMIC DNA]</scope>
    <source>
        <strain evidence="2">JCA_2017</strain>
    </source>
</reference>
<dbReference type="InterPro" id="IPR053134">
    <property type="entry name" value="RNA-dir_DNA_polymerase"/>
</dbReference>
<feature type="non-terminal residue" evidence="2">
    <location>
        <position position="1"/>
    </location>
</feature>